<dbReference type="GO" id="GO:0043123">
    <property type="term" value="P:positive regulation of canonical NF-kappaB signal transduction"/>
    <property type="evidence" value="ECO:0007669"/>
    <property type="project" value="TreeGrafter"/>
</dbReference>
<proteinExistence type="inferred from homology"/>
<keyword evidence="4" id="KW-0547">Nucleotide-binding</keyword>
<accession>A0A914BWM5</accession>
<feature type="region of interest" description="Disordered" evidence="7">
    <location>
        <begin position="475"/>
        <end position="506"/>
    </location>
</feature>
<dbReference type="InterPro" id="IPR011009">
    <property type="entry name" value="Kinase-like_dom_sf"/>
</dbReference>
<keyword evidence="5" id="KW-0418">Kinase</keyword>
<dbReference type="PANTHER" id="PTHR46716:SF1">
    <property type="entry name" value="MITOGEN-ACTIVATED PROTEIN KINASE KINASE KINASE 7"/>
    <property type="match status" value="1"/>
</dbReference>
<evidence type="ECO:0000256" key="5">
    <source>
        <dbReference type="ARBA" id="ARBA00022777"/>
    </source>
</evidence>
<dbReference type="PROSITE" id="PS50011">
    <property type="entry name" value="PROTEIN_KINASE_DOM"/>
    <property type="match status" value="1"/>
</dbReference>
<feature type="domain" description="Protein kinase" evidence="8">
    <location>
        <begin position="49"/>
        <end position="297"/>
    </location>
</feature>
<name>A0A914BWM5_9BILA</name>
<feature type="compositionally biased region" description="Polar residues" evidence="7">
    <location>
        <begin position="489"/>
        <end position="499"/>
    </location>
</feature>
<evidence type="ECO:0000256" key="2">
    <source>
        <dbReference type="ARBA" id="ARBA00022527"/>
    </source>
</evidence>
<dbReference type="InterPro" id="IPR000719">
    <property type="entry name" value="Prot_kinase_dom"/>
</dbReference>
<dbReference type="SUPFAM" id="SSF56112">
    <property type="entry name" value="Protein kinase-like (PK-like)"/>
    <property type="match status" value="1"/>
</dbReference>
<evidence type="ECO:0000256" key="6">
    <source>
        <dbReference type="ARBA" id="ARBA00022840"/>
    </source>
</evidence>
<feature type="region of interest" description="Disordered" evidence="7">
    <location>
        <begin position="338"/>
        <end position="362"/>
    </location>
</feature>
<keyword evidence="2" id="KW-0723">Serine/threonine-protein kinase</keyword>
<feature type="compositionally biased region" description="Polar residues" evidence="7">
    <location>
        <begin position="338"/>
        <end position="347"/>
    </location>
</feature>
<dbReference type="Gene3D" id="3.30.200.20">
    <property type="entry name" value="Phosphorylase Kinase, domain 1"/>
    <property type="match status" value="1"/>
</dbReference>
<dbReference type="InterPro" id="IPR001245">
    <property type="entry name" value="Ser-Thr/Tyr_kinase_cat_dom"/>
</dbReference>
<evidence type="ECO:0000313" key="9">
    <source>
        <dbReference type="Proteomes" id="UP000887540"/>
    </source>
</evidence>
<evidence type="ECO:0000256" key="4">
    <source>
        <dbReference type="ARBA" id="ARBA00022741"/>
    </source>
</evidence>
<dbReference type="GO" id="GO:0004709">
    <property type="term" value="F:MAP kinase kinase kinase activity"/>
    <property type="evidence" value="ECO:0007669"/>
    <property type="project" value="TreeGrafter"/>
</dbReference>
<dbReference type="Pfam" id="PF00069">
    <property type="entry name" value="Pkinase"/>
    <property type="match status" value="1"/>
</dbReference>
<organism evidence="9 10">
    <name type="scientific">Acrobeloides nanus</name>
    <dbReference type="NCBI Taxonomy" id="290746"/>
    <lineage>
        <taxon>Eukaryota</taxon>
        <taxon>Metazoa</taxon>
        <taxon>Ecdysozoa</taxon>
        <taxon>Nematoda</taxon>
        <taxon>Chromadorea</taxon>
        <taxon>Rhabditida</taxon>
        <taxon>Tylenchina</taxon>
        <taxon>Cephalobomorpha</taxon>
        <taxon>Cephaloboidea</taxon>
        <taxon>Cephalobidae</taxon>
        <taxon>Acrobeloides</taxon>
    </lineage>
</organism>
<dbReference type="WBParaSite" id="ACRNAN_Path_1159.g4474.t1">
    <property type="protein sequence ID" value="ACRNAN_Path_1159.g4474.t1"/>
    <property type="gene ID" value="ACRNAN_Path_1159.g4474"/>
</dbReference>
<dbReference type="AlphaFoldDB" id="A0A914BWM5"/>
<protein>
    <submittedName>
        <fullName evidence="10">Mitogen-activated protein kinase kinase kinase</fullName>
    </submittedName>
</protein>
<evidence type="ECO:0000259" key="8">
    <source>
        <dbReference type="PROSITE" id="PS50011"/>
    </source>
</evidence>
<dbReference type="PRINTS" id="PR00109">
    <property type="entry name" value="TYRKINASE"/>
</dbReference>
<evidence type="ECO:0000256" key="3">
    <source>
        <dbReference type="ARBA" id="ARBA00022679"/>
    </source>
</evidence>
<keyword evidence="6" id="KW-0067">ATP-binding</keyword>
<keyword evidence="3" id="KW-0808">Transferase</keyword>
<keyword evidence="9" id="KW-1185">Reference proteome</keyword>
<evidence type="ECO:0000256" key="1">
    <source>
        <dbReference type="ARBA" id="ARBA00006529"/>
    </source>
</evidence>
<comment type="similarity">
    <text evidence="1">Belongs to the protein kinase superfamily. STE Ser/Thr protein kinase family. MAP kinase kinase kinase subfamily.</text>
</comment>
<dbReference type="Gene3D" id="1.10.510.10">
    <property type="entry name" value="Transferase(Phosphotransferase) domain 1"/>
    <property type="match status" value="1"/>
</dbReference>
<sequence>MFHFHVMLHIDVAPSSSNSSSSSHVTNSFSNRDASYEEVDYNELDFSDYHRLKRLGRGSYGTVLQATWRGKRVASKMVETDIDHETIHNEAKLLHELVHPNIIKLYAVFKGEEIGLILELMEGGSLHKLLHLNKHIKYYAEHVFGWAHQCASAVQYLHGKDLVHRDLKPSTMLLTNDYIGLKLCGFGTAAGLKTTMTNNRGTAAWMAPEVFRGKKYDQKCDIFSFGILMWEMLARRQPITDPDSHAYTILWQVSEGRRPPVIKDCPSALMDLIQLCWDDNPNKRPTIDEVVDIIDVIRKIYGNYDKPLIDLTTNEQAFAHASEIPRTHSQPIYDSEYMTTHSSSAPSETWLDDGQPTMKPPPLPPRLAPPMTHRRSGSDHAPVPAYQFPAYQPALQPTPPGSLRGVSSTNPPVRPTIPSIYAPSISTPLPNAMPYSPCLSATNNIAPQVPPYYHSISNPSGGNSTTNSQLLSANEIGWRRESEPPYDTASCSSIGATSTSGKKKKSGLSKLYKGLKKEIKELASNKP</sequence>
<dbReference type="PANTHER" id="PTHR46716">
    <property type="entry name" value="MITOGEN-ACTIVATED PROTEIN KINASE KINASE KINASE 7"/>
    <property type="match status" value="1"/>
</dbReference>
<evidence type="ECO:0000313" key="10">
    <source>
        <dbReference type="WBParaSite" id="ACRNAN_Path_1159.g4474.t1"/>
    </source>
</evidence>
<dbReference type="Proteomes" id="UP000887540">
    <property type="component" value="Unplaced"/>
</dbReference>
<dbReference type="GO" id="GO:0005524">
    <property type="term" value="F:ATP binding"/>
    <property type="evidence" value="ECO:0007669"/>
    <property type="project" value="UniProtKB-KW"/>
</dbReference>
<dbReference type="GO" id="GO:0006955">
    <property type="term" value="P:immune response"/>
    <property type="evidence" value="ECO:0007669"/>
    <property type="project" value="TreeGrafter"/>
</dbReference>
<reference evidence="10" key="1">
    <citation type="submission" date="2022-11" db="UniProtKB">
        <authorList>
            <consortium name="WormBaseParasite"/>
        </authorList>
    </citation>
    <scope>IDENTIFICATION</scope>
</reference>
<feature type="region of interest" description="Disordered" evidence="7">
    <location>
        <begin position="391"/>
        <end position="415"/>
    </location>
</feature>
<dbReference type="GO" id="GO:0007254">
    <property type="term" value="P:JNK cascade"/>
    <property type="evidence" value="ECO:0007669"/>
    <property type="project" value="TreeGrafter"/>
</dbReference>
<evidence type="ECO:0000256" key="7">
    <source>
        <dbReference type="SAM" id="MobiDB-lite"/>
    </source>
</evidence>